<name>A0A6B9J759_9CAUD</name>
<dbReference type="RefSeq" id="YP_009853554.1">
    <property type="nucleotide sequence ID" value="NC_048821.1"/>
</dbReference>
<reference evidence="1 2" key="1">
    <citation type="submission" date="2019-10" db="EMBL/GenBank/DDBJ databases">
        <title>Draft genome sequence of Photobacterium phage PDCC-1.</title>
        <authorList>
            <person name="Quiroz-Guzman E."/>
        </authorList>
    </citation>
    <scope>NUCLEOTIDE SEQUENCE [LARGE SCALE GENOMIC DNA]</scope>
</reference>
<dbReference type="EMBL" id="MN562221">
    <property type="protein sequence ID" value="QGZ14565.1"/>
    <property type="molecule type" value="Genomic_DNA"/>
</dbReference>
<protein>
    <submittedName>
        <fullName evidence="1">Uncharacterized protein</fullName>
    </submittedName>
</protein>
<dbReference type="GeneID" id="55624238"/>
<evidence type="ECO:0000313" key="1">
    <source>
        <dbReference type="EMBL" id="QGZ14565.1"/>
    </source>
</evidence>
<keyword evidence="2" id="KW-1185">Reference proteome</keyword>
<dbReference type="KEGG" id="vg:55624238"/>
<sequence length="317" mass="36900">MNTKLVNLGLKSLFQHALHSIPTIIKSDYSKAMEHELYSVKMPDGIWVSLSFYWKEGDTITITTKGMTRIKQRDFTFDYNPKYGHDFEKLIPYPWNKRVSGGIIRNFLKAAETYNFDTRLTKDAEGKYIRYSMSCPLVPSLSFEPNPSLVYEPHKLLVSVKEKLYLLLVKVALGDLEKYVEHEIATQAHLNELGKPLLDFPHIQGDRLQMGLRQYGNPTLRFVIPLPSGDDLTYLVPASQEDRVEWYKHITEIVYEELESFDHAPICRVLKEHYYNTNNDLLTFKPTPHDNVWAMTINQSLMPWGSESTRQFPYMIK</sequence>
<proteinExistence type="predicted"/>
<evidence type="ECO:0000313" key="2">
    <source>
        <dbReference type="Proteomes" id="UP000437974"/>
    </source>
</evidence>
<dbReference type="Proteomes" id="UP000437974">
    <property type="component" value="Segment"/>
</dbReference>
<accession>A0A6B9J759</accession>
<organism evidence="1 2">
    <name type="scientific">Photobacterium phage PDCC-1</name>
    <dbReference type="NCBI Taxonomy" id="2664246"/>
    <lineage>
        <taxon>Viruses</taxon>
        <taxon>Duplodnaviria</taxon>
        <taxon>Heunggongvirae</taxon>
        <taxon>Uroviricota</taxon>
        <taxon>Caudoviricetes</taxon>
        <taxon>Chimalliviridae</taxon>
        <taxon>Gorgonvirinae</taxon>
        <taxon>Aphroditevirus</taxon>
        <taxon>Aphroditevirus PDCC1</taxon>
    </lineage>
</organism>